<dbReference type="Pfam" id="PF13499">
    <property type="entry name" value="EF-hand_7"/>
    <property type="match status" value="2"/>
</dbReference>
<evidence type="ECO:0000313" key="4">
    <source>
        <dbReference type="EMBL" id="SZX65659.1"/>
    </source>
</evidence>
<keyword evidence="1" id="KW-0677">Repeat</keyword>
<dbReference type="STRING" id="3088.A0A383VLF7"/>
<dbReference type="PROSITE" id="PS50222">
    <property type="entry name" value="EF_HAND_2"/>
    <property type="match status" value="4"/>
</dbReference>
<dbReference type="SUPFAM" id="SSF47473">
    <property type="entry name" value="EF-hand"/>
    <property type="match status" value="1"/>
</dbReference>
<dbReference type="Proteomes" id="UP000256970">
    <property type="component" value="Unassembled WGS sequence"/>
</dbReference>
<dbReference type="Gene3D" id="3.40.30.10">
    <property type="entry name" value="Glutaredoxin"/>
    <property type="match status" value="1"/>
</dbReference>
<sequence>MADIDGSGRIDREELKVLLESVEGGLAYPLMVAEGWLPEDALDRAMEKYDVDKSGDIDFQEFKQLVYDGMLLEGAIQEYEDAFNAVDDSGNGSIGATELATLFKNLGSPLSMEKVAEVFMRYDKDESGQIEFGEFLAMFQDQLLDLKKVQAWLASRGDDVWEWGGAASSLLQTVEGNVSVIFSEQELEEALAKNPDKLVVLFCGLTWCRPCKGVGKPYEKLAAQYAKSAVFLKLFGNANAGCKRMFKSFKIRSTPSFLYFRAGELMGSSTGANKVRLETNLRSHLPQEGLPEPLYELEPAAEPAAATATV</sequence>
<dbReference type="EMBL" id="FNXT01000654">
    <property type="protein sequence ID" value="SZX65659.1"/>
    <property type="molecule type" value="Genomic_DNA"/>
</dbReference>
<dbReference type="Pfam" id="PF00085">
    <property type="entry name" value="Thioredoxin"/>
    <property type="match status" value="1"/>
</dbReference>
<reference evidence="4 5" key="1">
    <citation type="submission" date="2016-10" db="EMBL/GenBank/DDBJ databases">
        <authorList>
            <person name="Cai Z."/>
        </authorList>
    </citation>
    <scope>NUCLEOTIDE SEQUENCE [LARGE SCALE GENOMIC DNA]</scope>
</reference>
<dbReference type="InterPro" id="IPR013766">
    <property type="entry name" value="Thioredoxin_domain"/>
</dbReference>
<organism evidence="4 5">
    <name type="scientific">Tetradesmus obliquus</name>
    <name type="common">Green alga</name>
    <name type="synonym">Acutodesmus obliquus</name>
    <dbReference type="NCBI Taxonomy" id="3088"/>
    <lineage>
        <taxon>Eukaryota</taxon>
        <taxon>Viridiplantae</taxon>
        <taxon>Chlorophyta</taxon>
        <taxon>core chlorophytes</taxon>
        <taxon>Chlorophyceae</taxon>
        <taxon>CS clade</taxon>
        <taxon>Sphaeropleales</taxon>
        <taxon>Scenedesmaceae</taxon>
        <taxon>Tetradesmus</taxon>
    </lineage>
</organism>
<gene>
    <name evidence="4" type="ORF">BQ4739_LOCUS6131</name>
</gene>
<name>A0A383VLF7_TETOB</name>
<feature type="domain" description="EF-hand" evidence="3">
    <location>
        <begin position="37"/>
        <end position="72"/>
    </location>
</feature>
<feature type="domain" description="EF-hand" evidence="3">
    <location>
        <begin position="74"/>
        <end position="109"/>
    </location>
</feature>
<evidence type="ECO:0000313" key="5">
    <source>
        <dbReference type="Proteomes" id="UP000256970"/>
    </source>
</evidence>
<proteinExistence type="predicted"/>
<dbReference type="InterPro" id="IPR011992">
    <property type="entry name" value="EF-hand-dom_pair"/>
</dbReference>
<dbReference type="CDD" id="cd02947">
    <property type="entry name" value="TRX_family"/>
    <property type="match status" value="1"/>
</dbReference>
<dbReference type="Gene3D" id="1.10.238.10">
    <property type="entry name" value="EF-hand"/>
    <property type="match status" value="2"/>
</dbReference>
<dbReference type="PROSITE" id="PS00018">
    <property type="entry name" value="EF_HAND_1"/>
    <property type="match status" value="4"/>
</dbReference>
<accession>A0A383VLF7</accession>
<feature type="domain" description="EF-hand" evidence="3">
    <location>
        <begin position="1"/>
        <end position="25"/>
    </location>
</feature>
<protein>
    <recommendedName>
        <fullName evidence="3">EF-hand domain-containing protein</fullName>
    </recommendedName>
</protein>
<dbReference type="SMART" id="SM00054">
    <property type="entry name" value="EFh"/>
    <property type="match status" value="4"/>
</dbReference>
<keyword evidence="5" id="KW-1185">Reference proteome</keyword>
<dbReference type="GO" id="GO:0005509">
    <property type="term" value="F:calcium ion binding"/>
    <property type="evidence" value="ECO:0007669"/>
    <property type="project" value="InterPro"/>
</dbReference>
<dbReference type="AlphaFoldDB" id="A0A383VLF7"/>
<dbReference type="PANTHER" id="PTHR23050">
    <property type="entry name" value="CALCIUM BINDING PROTEIN"/>
    <property type="match status" value="1"/>
</dbReference>
<keyword evidence="2" id="KW-0106">Calcium</keyword>
<evidence type="ECO:0000256" key="1">
    <source>
        <dbReference type="ARBA" id="ARBA00022737"/>
    </source>
</evidence>
<dbReference type="FunFam" id="1.10.238.10:FF:000003">
    <property type="entry name" value="Calmodulin A"/>
    <property type="match status" value="1"/>
</dbReference>
<dbReference type="InterPro" id="IPR036249">
    <property type="entry name" value="Thioredoxin-like_sf"/>
</dbReference>
<feature type="domain" description="EF-hand" evidence="3">
    <location>
        <begin position="110"/>
        <end position="145"/>
    </location>
</feature>
<dbReference type="SUPFAM" id="SSF52833">
    <property type="entry name" value="Thioredoxin-like"/>
    <property type="match status" value="1"/>
</dbReference>
<evidence type="ECO:0000259" key="3">
    <source>
        <dbReference type="PROSITE" id="PS50222"/>
    </source>
</evidence>
<dbReference type="InterPro" id="IPR018247">
    <property type="entry name" value="EF_Hand_1_Ca_BS"/>
</dbReference>
<dbReference type="InterPro" id="IPR002048">
    <property type="entry name" value="EF_hand_dom"/>
</dbReference>
<dbReference type="InterPro" id="IPR050145">
    <property type="entry name" value="Centrin_CML-like"/>
</dbReference>
<evidence type="ECO:0000256" key="2">
    <source>
        <dbReference type="ARBA" id="ARBA00022837"/>
    </source>
</evidence>